<dbReference type="PANTHER" id="PTHR45228">
    <property type="entry name" value="CYCLIC DI-GMP PHOSPHODIESTERASE TM_0186-RELATED"/>
    <property type="match status" value="1"/>
</dbReference>
<evidence type="ECO:0000313" key="8">
    <source>
        <dbReference type="EMBL" id="ACA59211.1"/>
    </source>
</evidence>
<feature type="domain" description="Response regulatory" evidence="5">
    <location>
        <begin position="6"/>
        <end position="119"/>
    </location>
</feature>
<dbReference type="Pfam" id="PF00072">
    <property type="entry name" value="Response_reg"/>
    <property type="match status" value="1"/>
</dbReference>
<dbReference type="NCBIfam" id="TIGR00277">
    <property type="entry name" value="HDIG"/>
    <property type="match status" value="1"/>
</dbReference>
<protein>
    <recommendedName>
        <fullName evidence="1">Stage 0 sporulation protein A homolog</fullName>
    </recommendedName>
</protein>
<dbReference type="KEGG" id="dau:Daud_0677"/>
<dbReference type="InterPro" id="IPR052020">
    <property type="entry name" value="Cyclic_di-GMP/3'3'-cGAMP_PDE"/>
</dbReference>
<dbReference type="PROSITE" id="PS50110">
    <property type="entry name" value="RESPONSE_REGULATORY"/>
    <property type="match status" value="1"/>
</dbReference>
<accession>B1I2H5</accession>
<evidence type="ECO:0000259" key="5">
    <source>
        <dbReference type="PROSITE" id="PS50110"/>
    </source>
</evidence>
<organism evidence="8 9">
    <name type="scientific">Desulforudis audaxviator (strain MP104C)</name>
    <dbReference type="NCBI Taxonomy" id="477974"/>
    <lineage>
        <taxon>Bacteria</taxon>
        <taxon>Bacillati</taxon>
        <taxon>Bacillota</taxon>
        <taxon>Clostridia</taxon>
        <taxon>Thermoanaerobacterales</taxon>
        <taxon>Candidatus Desulforudaceae</taxon>
        <taxon>Candidatus Desulforudis</taxon>
    </lineage>
</organism>
<evidence type="ECO:0000313" key="9">
    <source>
        <dbReference type="Proteomes" id="UP000008544"/>
    </source>
</evidence>
<dbReference type="SUPFAM" id="SSF109604">
    <property type="entry name" value="HD-domain/PDEase-like"/>
    <property type="match status" value="1"/>
</dbReference>
<dbReference type="SUPFAM" id="SSF52172">
    <property type="entry name" value="CheY-like"/>
    <property type="match status" value="1"/>
</dbReference>
<dbReference type="PROSITE" id="PS51832">
    <property type="entry name" value="HD_GYP"/>
    <property type="match status" value="1"/>
</dbReference>
<name>B1I2H5_DESAP</name>
<feature type="modified residue" description="4-aspartylphosphate" evidence="3">
    <location>
        <position position="54"/>
    </location>
</feature>
<dbReference type="InterPro" id="IPR006675">
    <property type="entry name" value="HDIG_dom"/>
</dbReference>
<dbReference type="AlphaFoldDB" id="B1I2H5"/>
<dbReference type="SMART" id="SM00471">
    <property type="entry name" value="HDc"/>
    <property type="match status" value="1"/>
</dbReference>
<dbReference type="GO" id="GO:0016787">
    <property type="term" value="F:hydrolase activity"/>
    <property type="evidence" value="ECO:0007669"/>
    <property type="project" value="UniProtKB-KW"/>
</dbReference>
<dbReference type="Gene3D" id="3.40.50.2300">
    <property type="match status" value="1"/>
</dbReference>
<dbReference type="Proteomes" id="UP000008544">
    <property type="component" value="Chromosome"/>
</dbReference>
<feature type="coiled-coil region" evidence="4">
    <location>
        <begin position="125"/>
        <end position="152"/>
    </location>
</feature>
<keyword evidence="8" id="KW-0378">Hydrolase</keyword>
<gene>
    <name evidence="8" type="ordered locus">Daud_0677</name>
</gene>
<dbReference type="InterPro" id="IPR001789">
    <property type="entry name" value="Sig_transdc_resp-reg_receiver"/>
</dbReference>
<proteinExistence type="predicted"/>
<evidence type="ECO:0000259" key="6">
    <source>
        <dbReference type="PROSITE" id="PS51831"/>
    </source>
</evidence>
<feature type="domain" description="HD" evidence="6">
    <location>
        <begin position="175"/>
        <end position="297"/>
    </location>
</feature>
<dbReference type="PROSITE" id="PS51831">
    <property type="entry name" value="HD"/>
    <property type="match status" value="1"/>
</dbReference>
<reference evidence="9" key="1">
    <citation type="submission" date="2007-10" db="EMBL/GenBank/DDBJ databases">
        <title>Complete sequence of chromosome of Desulforudis audaxviator MP104C.</title>
        <authorList>
            <person name="Copeland A."/>
            <person name="Lucas S."/>
            <person name="Lapidus A."/>
            <person name="Barry K."/>
            <person name="Glavina del Rio T."/>
            <person name="Dalin E."/>
            <person name="Tice H."/>
            <person name="Bruce D."/>
            <person name="Pitluck S."/>
            <person name="Lowry S.R."/>
            <person name="Larimer F."/>
            <person name="Land M.L."/>
            <person name="Hauser L."/>
            <person name="Kyrpides N."/>
            <person name="Ivanova N.N."/>
            <person name="Richardson P."/>
        </authorList>
    </citation>
    <scope>NUCLEOTIDE SEQUENCE [LARGE SCALE GENOMIC DNA]</scope>
    <source>
        <strain evidence="9">MP104C</strain>
    </source>
</reference>
<dbReference type="PANTHER" id="PTHR45228:SF4">
    <property type="entry name" value="LIPOPROTEIN"/>
    <property type="match status" value="1"/>
</dbReference>
<reference evidence="8 9" key="2">
    <citation type="journal article" date="2008" name="Science">
        <title>Environmental genomics reveals a single-species ecosystem deep within Earth.</title>
        <authorList>
            <person name="Chivian D."/>
            <person name="Brodie E.L."/>
            <person name="Alm E.J."/>
            <person name="Culley D.E."/>
            <person name="Dehal P.S."/>
            <person name="Desantis T.Z."/>
            <person name="Gihring T.M."/>
            <person name="Lapidus A."/>
            <person name="Lin L.H."/>
            <person name="Lowry S.R."/>
            <person name="Moser D.P."/>
            <person name="Richardson P.M."/>
            <person name="Southam G."/>
            <person name="Wanger G."/>
            <person name="Pratt L.M."/>
            <person name="Andersen G.L."/>
            <person name="Hazen T.C."/>
            <person name="Brockman F.J."/>
            <person name="Arkin A.P."/>
            <person name="Onstott T.C."/>
        </authorList>
    </citation>
    <scope>NUCLEOTIDE SEQUENCE [LARGE SCALE GENOMIC DNA]</scope>
    <source>
        <strain evidence="8 9">MP104C</strain>
    </source>
</reference>
<dbReference type="EMBL" id="CP000860">
    <property type="protein sequence ID" value="ACA59211.1"/>
    <property type="molecule type" value="Genomic_DNA"/>
</dbReference>
<dbReference type="InterPro" id="IPR037522">
    <property type="entry name" value="HD_GYP_dom"/>
</dbReference>
<dbReference type="InterPro" id="IPR011006">
    <property type="entry name" value="CheY-like_superfamily"/>
</dbReference>
<dbReference type="HOGENOM" id="CLU_000445_92_10_9"/>
<evidence type="ECO:0000256" key="1">
    <source>
        <dbReference type="ARBA" id="ARBA00018672"/>
    </source>
</evidence>
<dbReference type="eggNOG" id="COG3437">
    <property type="taxonomic scope" value="Bacteria"/>
</dbReference>
<dbReference type="STRING" id="477974.Daud_0677"/>
<evidence type="ECO:0000256" key="4">
    <source>
        <dbReference type="SAM" id="Coils"/>
    </source>
</evidence>
<evidence type="ECO:0000259" key="7">
    <source>
        <dbReference type="PROSITE" id="PS51832"/>
    </source>
</evidence>
<keyword evidence="9" id="KW-1185">Reference proteome</keyword>
<dbReference type="Pfam" id="PF13487">
    <property type="entry name" value="HD_5"/>
    <property type="match status" value="1"/>
</dbReference>
<dbReference type="Gene3D" id="1.10.3210.10">
    <property type="entry name" value="Hypothetical protein af1432"/>
    <property type="match status" value="1"/>
</dbReference>
<dbReference type="SMART" id="SM00448">
    <property type="entry name" value="REC"/>
    <property type="match status" value="1"/>
</dbReference>
<dbReference type="CDD" id="cd00077">
    <property type="entry name" value="HDc"/>
    <property type="match status" value="1"/>
</dbReference>
<sequence length="343" mass="38467">MAKPSRILVVDDELGPREALRLILQDHYEISTAQNGHQALDYLSKNEFDLVILDIRMPDVNGIDLLAEVKKKVPETEVVMITAYASVDTAASALRLGALDYLIKPFDRKAVMEVVEKGLSRRAESRKIRSRLDELQLANKTLRREIEKAFVNIQRHYLETVRSLVAAIDAKDSYTKSHQERVVMFAMLLGAELGLSAGEIDVLRQAAVLHDIGKIGVPEQILRKPEHLISEEFDIIRQHPVIGAEIISPVRFLSEVVQIVLHHHERFDGTGYPDGLKGAEIPLGARILAVADAVDAMLSDRPYARARTVAEVREELRRCSGTQFDPQLVKIALKIDLPSRRIT</sequence>
<keyword evidence="4" id="KW-0175">Coiled coil</keyword>
<dbReference type="InterPro" id="IPR003607">
    <property type="entry name" value="HD/PDEase_dom"/>
</dbReference>
<keyword evidence="3" id="KW-0597">Phosphoprotein</keyword>
<feature type="domain" description="HD-GYP" evidence="7">
    <location>
        <begin position="153"/>
        <end position="343"/>
    </location>
</feature>
<evidence type="ECO:0000256" key="2">
    <source>
        <dbReference type="ARBA" id="ARBA00024867"/>
    </source>
</evidence>
<dbReference type="GO" id="GO:0000160">
    <property type="term" value="P:phosphorelay signal transduction system"/>
    <property type="evidence" value="ECO:0007669"/>
    <property type="project" value="InterPro"/>
</dbReference>
<comment type="function">
    <text evidence="2">May play the central regulatory role in sporulation. It may be an element of the effector pathway responsible for the activation of sporulation genes in response to nutritional stress. Spo0A may act in concert with spo0H (a sigma factor) to control the expression of some genes that are critical to the sporulation process.</text>
</comment>
<evidence type="ECO:0000256" key="3">
    <source>
        <dbReference type="PROSITE-ProRule" id="PRU00169"/>
    </source>
</evidence>
<dbReference type="InterPro" id="IPR006674">
    <property type="entry name" value="HD_domain"/>
</dbReference>